<gene>
    <name evidence="3" type="ORF">H6F41_09025</name>
</gene>
<dbReference type="InterPro" id="IPR025493">
    <property type="entry name" value="DUF4384"/>
</dbReference>
<evidence type="ECO:0000259" key="1">
    <source>
        <dbReference type="Pfam" id="PF00656"/>
    </source>
</evidence>
<dbReference type="RefSeq" id="WP_190403141.1">
    <property type="nucleotide sequence ID" value="NZ_JACJQB010000014.1"/>
</dbReference>
<feature type="domain" description="DUF4384" evidence="2">
    <location>
        <begin position="606"/>
        <end position="687"/>
    </location>
</feature>
<dbReference type="EMBL" id="JACJQB010000014">
    <property type="protein sequence ID" value="MBD2188284.1"/>
    <property type="molecule type" value="Genomic_DNA"/>
</dbReference>
<comment type="caution">
    <text evidence="3">The sequence shown here is derived from an EMBL/GenBank/DDBJ whole genome shotgun (WGS) entry which is preliminary data.</text>
</comment>
<accession>A0ABR7ZWY8</accession>
<evidence type="ECO:0000259" key="2">
    <source>
        <dbReference type="Pfam" id="PF14326"/>
    </source>
</evidence>
<dbReference type="PANTHER" id="PTHR48104">
    <property type="entry name" value="METACASPASE-4"/>
    <property type="match status" value="1"/>
</dbReference>
<dbReference type="SUPFAM" id="SSF52129">
    <property type="entry name" value="Caspase-like"/>
    <property type="match status" value="1"/>
</dbReference>
<dbReference type="InterPro" id="IPR011189">
    <property type="entry name" value="UCP_caspase_lke"/>
</dbReference>
<dbReference type="PANTHER" id="PTHR48104:SF30">
    <property type="entry name" value="METACASPASE-1"/>
    <property type="match status" value="1"/>
</dbReference>
<evidence type="ECO:0000313" key="4">
    <source>
        <dbReference type="Proteomes" id="UP000642094"/>
    </source>
</evidence>
<dbReference type="PIRSF" id="PIRSF007398">
    <property type="entry name" value="Sll0148_caspase"/>
    <property type="match status" value="1"/>
</dbReference>
<keyword evidence="4" id="KW-1185">Reference proteome</keyword>
<organism evidence="3 4">
    <name type="scientific">Pseudanabaena mucicola FACHB-723</name>
    <dbReference type="NCBI Taxonomy" id="2692860"/>
    <lineage>
        <taxon>Bacteria</taxon>
        <taxon>Bacillati</taxon>
        <taxon>Cyanobacteriota</taxon>
        <taxon>Cyanophyceae</taxon>
        <taxon>Pseudanabaenales</taxon>
        <taxon>Pseudanabaenaceae</taxon>
        <taxon>Pseudanabaena</taxon>
    </lineage>
</organism>
<evidence type="ECO:0000313" key="3">
    <source>
        <dbReference type="EMBL" id="MBD2188284.1"/>
    </source>
</evidence>
<protein>
    <submittedName>
        <fullName evidence="3">Caspase family protein</fullName>
    </submittedName>
</protein>
<feature type="domain" description="Peptidase C14 caspase" evidence="1">
    <location>
        <begin position="54"/>
        <end position="198"/>
    </location>
</feature>
<sequence>MSSNKQRQDTTMGIARRQFLQAGLTSLIGWQFLTRNRVALAAEQYVRQANAAQRKRALLIGINQYDVKEERNSQNLAAGWMSLHGCVNDVELQKELLIHRFGFAAQDIVTLTDRSATKSNIANAITEHLVAQTLPDDLVVVHFSGHGSRLGNYNTLVPVDSGLPQNLDTLQDITEQEWQSWLQAIATDRLLNVIDAGFYYPNMSMVGNFRLRSRIGLKNWQPSTEIETTENSSRCTTLRAATGEMLCADAQWSGFSCGAFSYALVQQLWQITPATTIHVVMSDVATLLDRRALHNDSLTIDKQVASMWAEDTKQKSSASNTFAALPVPDISSDGVITSASDQFTADVYLAGLPIAVLGNYAAGSILNAIDIDHVITVPNIPESNIPESNDANAPVAKNIPKAIPKSIAKVKTTVQLKSRNGFTGKVEILGDRSNSKALPKLETGQLLQEVMRAISRNVQLAIALDTGLSRIERVDATSAFSILPNMFSVNANEQCADCLFGVQSASYGLFTVGHTPILGSFGSVGESVGVAIKRLQPFLEALLAAKLIRATENQVTSHLNARVTLKAIVGVDERSVVIASRESARALMIPTDSKISNTIRTKPISIGDRLECQIENFCDEPLYMRIFCLDPRSKMLTPNFIAPPYASDSIIPPLETLTIPYPKAPMNWTVSAPKGMVDVQVVISRSPLLKVTKALDAIQRQASSVNGLISIPNPLQVAQALLADLDQFGKPSELGNAVNVNDTWMLDVNHWATFSFNYQVV</sequence>
<dbReference type="Proteomes" id="UP000642094">
    <property type="component" value="Unassembled WGS sequence"/>
</dbReference>
<dbReference type="Gene3D" id="3.40.50.1460">
    <property type="match status" value="1"/>
</dbReference>
<dbReference type="InterPro" id="IPR050452">
    <property type="entry name" value="Metacaspase"/>
</dbReference>
<dbReference type="InterPro" id="IPR029030">
    <property type="entry name" value="Caspase-like_dom_sf"/>
</dbReference>
<dbReference type="Pfam" id="PF00656">
    <property type="entry name" value="Peptidase_C14"/>
    <property type="match status" value="1"/>
</dbReference>
<dbReference type="InterPro" id="IPR011600">
    <property type="entry name" value="Pept_C14_caspase"/>
</dbReference>
<name>A0ABR7ZWY8_9CYAN</name>
<proteinExistence type="predicted"/>
<reference evidence="3 4" key="1">
    <citation type="journal article" date="2020" name="ISME J.">
        <title>Comparative genomics reveals insights into cyanobacterial evolution and habitat adaptation.</title>
        <authorList>
            <person name="Chen M.Y."/>
            <person name="Teng W.K."/>
            <person name="Zhao L."/>
            <person name="Hu C.X."/>
            <person name="Zhou Y.K."/>
            <person name="Han B.P."/>
            <person name="Song L.R."/>
            <person name="Shu W.S."/>
        </authorList>
    </citation>
    <scope>NUCLEOTIDE SEQUENCE [LARGE SCALE GENOMIC DNA]</scope>
    <source>
        <strain evidence="3 4">FACHB-723</strain>
    </source>
</reference>
<dbReference type="Pfam" id="PF14326">
    <property type="entry name" value="DUF4384"/>
    <property type="match status" value="1"/>
</dbReference>